<dbReference type="EC" id="3.5.1.4" evidence="3"/>
<dbReference type="InterPro" id="IPR036928">
    <property type="entry name" value="AS_sf"/>
</dbReference>
<organism evidence="7 8">
    <name type="scientific">Penicillium cinerascens</name>
    <dbReference type="NCBI Taxonomy" id="70096"/>
    <lineage>
        <taxon>Eukaryota</taxon>
        <taxon>Fungi</taxon>
        <taxon>Dikarya</taxon>
        <taxon>Ascomycota</taxon>
        <taxon>Pezizomycotina</taxon>
        <taxon>Eurotiomycetes</taxon>
        <taxon>Eurotiomycetidae</taxon>
        <taxon>Eurotiales</taxon>
        <taxon>Aspergillaceae</taxon>
        <taxon>Penicillium</taxon>
    </lineage>
</organism>
<proteinExistence type="inferred from homology"/>
<dbReference type="PROSITE" id="PS00571">
    <property type="entry name" value="AMIDASES"/>
    <property type="match status" value="1"/>
</dbReference>
<evidence type="ECO:0000313" key="8">
    <source>
        <dbReference type="Proteomes" id="UP001150904"/>
    </source>
</evidence>
<dbReference type="PIRSF" id="PIRSF001221">
    <property type="entry name" value="Amidase_fungi"/>
    <property type="match status" value="1"/>
</dbReference>
<dbReference type="Proteomes" id="UP001150904">
    <property type="component" value="Unassembled WGS sequence"/>
</dbReference>
<evidence type="ECO:0000256" key="5">
    <source>
        <dbReference type="PIRSR" id="PIRSR001221-1"/>
    </source>
</evidence>
<sequence length="547" mass="59632">MAAVPTYQDLAAKKRAEQLSLIPPEWRFDEIPSVDSAPDALPYIRKCLTPAELALTEETDITILLRRLSSGGLSSLELTRAFAKRAALAHQLTTCCTEILFEDAFATAAKLDEYLEKTGRTIGPLHGLPVSIKDLFSVKGVDTSIGWVGLTNNPAPADKSVARTLRRLGAVLYVKTNLPQSMMMSDSYNHVFGQCVNPLNRNLISGGSSGGEGSLVAARGSALGIGTDLGGSIRIPASLCGLYGLSPSPGRHPYERGHPGQDIIRSVAGPMSCSLATVERYMETLPCAAPWELDQHTAPVPWRRSLAALRPKRLKIAFLVDDGVIKVQPPIERAVREVVAALRDIGHEVIEWDASSHEYAYELWEKAILSDGGEGCRKKIEMTGEPLVEGMLVGTEKDILTTSETHQLNADKYIYETEYLDRWVSSGIDAIIMPNTPWVGYEPGTWVKSNAYVGYTSIWNLLGYAALTVPTTSVSKEKDAPGKEWLDYVPRNAGDKFNKEQYDVDMVDGMPVGVQVVGGRFGEERCIGVAKAIEQAMRWKNAAAPSL</sequence>
<name>A0A9W9JJ49_9EURO</name>
<evidence type="ECO:0000256" key="4">
    <source>
        <dbReference type="ARBA" id="ARBA00022801"/>
    </source>
</evidence>
<comment type="catalytic activity">
    <reaction evidence="1">
        <text>a monocarboxylic acid amide + H2O = a monocarboxylate + NH4(+)</text>
        <dbReference type="Rhea" id="RHEA:12020"/>
        <dbReference type="ChEBI" id="CHEBI:15377"/>
        <dbReference type="ChEBI" id="CHEBI:28938"/>
        <dbReference type="ChEBI" id="CHEBI:35757"/>
        <dbReference type="ChEBI" id="CHEBI:83628"/>
        <dbReference type="EC" id="3.5.1.4"/>
    </reaction>
</comment>
<evidence type="ECO:0000256" key="2">
    <source>
        <dbReference type="ARBA" id="ARBA00009199"/>
    </source>
</evidence>
<reference evidence="7" key="1">
    <citation type="submission" date="2022-12" db="EMBL/GenBank/DDBJ databases">
        <authorList>
            <person name="Petersen C."/>
        </authorList>
    </citation>
    <scope>NUCLEOTIDE SEQUENCE</scope>
    <source>
        <strain evidence="7">IBT 15544</strain>
    </source>
</reference>
<dbReference type="GO" id="GO:0004040">
    <property type="term" value="F:amidase activity"/>
    <property type="evidence" value="ECO:0007669"/>
    <property type="project" value="UniProtKB-EC"/>
</dbReference>
<feature type="domain" description="Amidase" evidence="6">
    <location>
        <begin position="77"/>
        <end position="526"/>
    </location>
</feature>
<dbReference type="OrthoDB" id="6428749at2759"/>
<dbReference type="SUPFAM" id="SSF75304">
    <property type="entry name" value="Amidase signature (AS) enzymes"/>
    <property type="match status" value="1"/>
</dbReference>
<reference evidence="7" key="2">
    <citation type="journal article" date="2023" name="IMA Fungus">
        <title>Comparative genomic study of the Penicillium genus elucidates a diverse pangenome and 15 lateral gene transfer events.</title>
        <authorList>
            <person name="Petersen C."/>
            <person name="Sorensen T."/>
            <person name="Nielsen M.R."/>
            <person name="Sondergaard T.E."/>
            <person name="Sorensen J.L."/>
            <person name="Fitzpatrick D.A."/>
            <person name="Frisvad J.C."/>
            <person name="Nielsen K.L."/>
        </authorList>
    </citation>
    <scope>NUCLEOTIDE SEQUENCE</scope>
    <source>
        <strain evidence="7">IBT 15544</strain>
    </source>
</reference>
<accession>A0A9W9JJ49</accession>
<evidence type="ECO:0000259" key="6">
    <source>
        <dbReference type="Pfam" id="PF01425"/>
    </source>
</evidence>
<gene>
    <name evidence="7" type="ORF">N7498_007056</name>
</gene>
<dbReference type="PANTHER" id="PTHR46072:SF1">
    <property type="entry name" value="AMIDASE"/>
    <property type="match status" value="1"/>
</dbReference>
<dbReference type="AlphaFoldDB" id="A0A9W9JJ49"/>
<comment type="caution">
    <text evidence="7">The sequence shown here is derived from an EMBL/GenBank/DDBJ whole genome shotgun (WGS) entry which is preliminary data.</text>
</comment>
<evidence type="ECO:0000313" key="7">
    <source>
        <dbReference type="EMBL" id="KAJ5197939.1"/>
    </source>
</evidence>
<dbReference type="RefSeq" id="XP_058306367.1">
    <property type="nucleotide sequence ID" value="XM_058454118.1"/>
</dbReference>
<evidence type="ECO:0000256" key="1">
    <source>
        <dbReference type="ARBA" id="ARBA00001311"/>
    </source>
</evidence>
<dbReference type="PANTHER" id="PTHR46072">
    <property type="entry name" value="AMIDASE-RELATED-RELATED"/>
    <property type="match status" value="1"/>
</dbReference>
<dbReference type="InterPro" id="IPR023631">
    <property type="entry name" value="Amidase_dom"/>
</dbReference>
<feature type="active site" description="Acyl-ester intermediate" evidence="5">
    <location>
        <position position="232"/>
    </location>
</feature>
<keyword evidence="4" id="KW-0378">Hydrolase</keyword>
<comment type="similarity">
    <text evidence="2">Belongs to the amidase family.</text>
</comment>
<dbReference type="EMBL" id="JAPQKR010000014">
    <property type="protein sequence ID" value="KAJ5197939.1"/>
    <property type="molecule type" value="Genomic_DNA"/>
</dbReference>
<dbReference type="InterPro" id="IPR020556">
    <property type="entry name" value="Amidase_CS"/>
</dbReference>
<feature type="active site" description="Charge relay system" evidence="5">
    <location>
        <position position="133"/>
    </location>
</feature>
<dbReference type="Gene3D" id="3.90.1300.10">
    <property type="entry name" value="Amidase signature (AS) domain"/>
    <property type="match status" value="1"/>
</dbReference>
<dbReference type="GeneID" id="83181419"/>
<dbReference type="Pfam" id="PF01425">
    <property type="entry name" value="Amidase"/>
    <property type="match status" value="1"/>
</dbReference>
<protein>
    <recommendedName>
        <fullName evidence="3">amidase</fullName>
        <ecNumber evidence="3">3.5.1.4</ecNumber>
    </recommendedName>
</protein>
<feature type="active site" description="Charge relay system" evidence="5">
    <location>
        <position position="208"/>
    </location>
</feature>
<keyword evidence="8" id="KW-1185">Reference proteome</keyword>
<evidence type="ECO:0000256" key="3">
    <source>
        <dbReference type="ARBA" id="ARBA00012922"/>
    </source>
</evidence>